<sequence>MAKLFPVVMRGFDKTQVEEVFARADNAIADGDATRRAAAREELGSTVFQIGARGYSPTDVAMAVEQRLAALSS</sequence>
<reference evidence="1 2" key="1">
    <citation type="submission" date="2021-05" db="EMBL/GenBank/DDBJ databases">
        <title>Kineosporia and Streptomyces sp. nov. two new marine actinobacteria isolated from Coral.</title>
        <authorList>
            <person name="Buangrab K."/>
            <person name="Sutthacheep M."/>
            <person name="Yeemin T."/>
            <person name="Harunari E."/>
            <person name="Igarashi Y."/>
            <person name="Kanchanasin P."/>
            <person name="Tanasupawat S."/>
            <person name="Phongsopitanun W."/>
        </authorList>
    </citation>
    <scope>NUCLEOTIDE SEQUENCE [LARGE SCALE GENOMIC DNA]</scope>
    <source>
        <strain evidence="1 2">J2-2</strain>
    </source>
</reference>
<evidence type="ECO:0000313" key="1">
    <source>
        <dbReference type="EMBL" id="MBT0770612.1"/>
    </source>
</evidence>
<accession>A0ABS5THR7</accession>
<proteinExistence type="predicted"/>
<dbReference type="RefSeq" id="WP_214156897.1">
    <property type="nucleotide sequence ID" value="NZ_JAHBAY010000006.1"/>
</dbReference>
<dbReference type="Proteomes" id="UP001197247">
    <property type="component" value="Unassembled WGS sequence"/>
</dbReference>
<comment type="caution">
    <text evidence="1">The sequence shown here is derived from an EMBL/GenBank/DDBJ whole genome shotgun (WGS) entry which is preliminary data.</text>
</comment>
<name>A0ABS5THR7_9ACTN</name>
<keyword evidence="2" id="KW-1185">Reference proteome</keyword>
<dbReference type="EMBL" id="JAHBAY010000006">
    <property type="protein sequence ID" value="MBT0770612.1"/>
    <property type="molecule type" value="Genomic_DNA"/>
</dbReference>
<evidence type="ECO:0000313" key="2">
    <source>
        <dbReference type="Proteomes" id="UP001197247"/>
    </source>
</evidence>
<evidence type="ECO:0008006" key="3">
    <source>
        <dbReference type="Google" id="ProtNLM"/>
    </source>
</evidence>
<organism evidence="1 2">
    <name type="scientific">Kineosporia corallincola</name>
    <dbReference type="NCBI Taxonomy" id="2835133"/>
    <lineage>
        <taxon>Bacteria</taxon>
        <taxon>Bacillati</taxon>
        <taxon>Actinomycetota</taxon>
        <taxon>Actinomycetes</taxon>
        <taxon>Kineosporiales</taxon>
        <taxon>Kineosporiaceae</taxon>
        <taxon>Kineosporia</taxon>
    </lineage>
</organism>
<protein>
    <recommendedName>
        <fullName evidence="3">DivIVA domain-containing protein</fullName>
    </recommendedName>
</protein>
<gene>
    <name evidence="1" type="ORF">KIH74_16840</name>
</gene>